<comment type="similarity">
    <text evidence="9">Belongs to the polysaccharide lyase 1 family.</text>
</comment>
<dbReference type="GO" id="GO:0046872">
    <property type="term" value="F:metal ion binding"/>
    <property type="evidence" value="ECO:0007669"/>
    <property type="project" value="UniProtKB-KW"/>
</dbReference>
<dbReference type="EC" id="4.2.2.2" evidence="4"/>
<evidence type="ECO:0000256" key="5">
    <source>
        <dbReference type="ARBA" id="ARBA00022723"/>
    </source>
</evidence>
<dbReference type="SMART" id="SM00656">
    <property type="entry name" value="Amb_all"/>
    <property type="match status" value="1"/>
</dbReference>
<feature type="domain" description="Pectate lyase" evidence="10">
    <location>
        <begin position="47"/>
        <end position="269"/>
    </location>
</feature>
<dbReference type="EMBL" id="DTDV01000006">
    <property type="protein sequence ID" value="HGK23202.1"/>
    <property type="molecule type" value="Genomic_DNA"/>
</dbReference>
<accession>A0A7C3KQT4</accession>
<dbReference type="GO" id="GO:0005576">
    <property type="term" value="C:extracellular region"/>
    <property type="evidence" value="ECO:0007669"/>
    <property type="project" value="UniProtKB-SubCell"/>
</dbReference>
<dbReference type="InterPro" id="IPR002022">
    <property type="entry name" value="Pec_lyase"/>
</dbReference>
<sequence>MKKYLIVFMILLGLILTLGFSQEEFKENVLTLNDKPVGFGESTTGGAGGKIVTVDNISDFKKYAQAQEPYIILVKGVIDTSKEEGQVKIGSNKTIIGITPDASIIGWGLYLKEVNNVIIRNLTIKNKVENPKNDAITVEASQNVWIDHCTLSSDMVVVPEREKDKDKVDALLDIIKGSKGITVSWNIFENSWKCTQVGSSDSSTIDAEARVTYHHNIFRNTNSRNPSVRFGVVHIYNNYYQNILLYAIASRMGAKVLVENNYFDTVALPITTQFESPQDGYVKESGNLYWDCGDNNITQELKELKVPYNYELNEADVLSYLLEKDAGAGKEVEIK</sequence>
<dbReference type="Gene3D" id="2.160.20.10">
    <property type="entry name" value="Single-stranded right-handed beta-helix, Pectin lyase-like"/>
    <property type="match status" value="1"/>
</dbReference>
<comment type="caution">
    <text evidence="11">The sequence shown here is derived from an EMBL/GenBank/DDBJ whole genome shotgun (WGS) entry which is preliminary data.</text>
</comment>
<evidence type="ECO:0000256" key="3">
    <source>
        <dbReference type="ARBA" id="ARBA00005220"/>
    </source>
</evidence>
<dbReference type="AlphaFoldDB" id="A0A7C3KQT4"/>
<evidence type="ECO:0000256" key="9">
    <source>
        <dbReference type="RuleBase" id="RU361173"/>
    </source>
</evidence>
<keyword evidence="8 9" id="KW-0456">Lyase</keyword>
<evidence type="ECO:0000256" key="7">
    <source>
        <dbReference type="ARBA" id="ARBA00022837"/>
    </source>
</evidence>
<dbReference type="GO" id="GO:0030570">
    <property type="term" value="F:pectate lyase activity"/>
    <property type="evidence" value="ECO:0007669"/>
    <property type="project" value="UniProtKB-EC"/>
</dbReference>
<evidence type="ECO:0000256" key="4">
    <source>
        <dbReference type="ARBA" id="ARBA00012272"/>
    </source>
</evidence>
<dbReference type="InterPro" id="IPR018082">
    <property type="entry name" value="AmbAllergen"/>
</dbReference>
<reference evidence="11" key="1">
    <citation type="journal article" date="2020" name="mSystems">
        <title>Genome- and Community-Level Interaction Insights into Carbon Utilization and Element Cycling Functions of Hydrothermarchaeota in Hydrothermal Sediment.</title>
        <authorList>
            <person name="Zhou Z."/>
            <person name="Liu Y."/>
            <person name="Xu W."/>
            <person name="Pan J."/>
            <person name="Luo Z.H."/>
            <person name="Li M."/>
        </authorList>
    </citation>
    <scope>NUCLEOTIDE SEQUENCE [LARGE SCALE GENOMIC DNA]</scope>
    <source>
        <strain evidence="11">SpSt-70</strain>
    </source>
</reference>
<comment type="cofactor">
    <cofactor evidence="2">
        <name>Ca(2+)</name>
        <dbReference type="ChEBI" id="CHEBI:29108"/>
    </cofactor>
</comment>
<comment type="subcellular location">
    <subcellularLocation>
        <location evidence="9">Secreted</location>
    </subcellularLocation>
</comment>
<evidence type="ECO:0000256" key="6">
    <source>
        <dbReference type="ARBA" id="ARBA00022729"/>
    </source>
</evidence>
<evidence type="ECO:0000259" key="10">
    <source>
        <dbReference type="SMART" id="SM00656"/>
    </source>
</evidence>
<proteinExistence type="inferred from homology"/>
<dbReference type="InterPro" id="IPR012334">
    <property type="entry name" value="Pectin_lyas_fold"/>
</dbReference>
<dbReference type="UniPathway" id="UPA00545">
    <property type="reaction ID" value="UER00824"/>
</dbReference>
<evidence type="ECO:0000256" key="8">
    <source>
        <dbReference type="ARBA" id="ARBA00023239"/>
    </source>
</evidence>
<dbReference type="PRINTS" id="PR00807">
    <property type="entry name" value="AMBALLERGEN"/>
</dbReference>
<dbReference type="InterPro" id="IPR045032">
    <property type="entry name" value="PEL"/>
</dbReference>
<dbReference type="PANTHER" id="PTHR31683">
    <property type="entry name" value="PECTATE LYASE 18-RELATED"/>
    <property type="match status" value="1"/>
</dbReference>
<comment type="catalytic activity">
    <reaction evidence="1">
        <text>Eliminative cleavage of (1-&gt;4)-alpha-D-galacturonan to give oligosaccharides with 4-deoxy-alpha-D-galact-4-enuronosyl groups at their non-reducing ends.</text>
        <dbReference type="EC" id="4.2.2.2"/>
    </reaction>
</comment>
<comment type="pathway">
    <text evidence="3">Glycan metabolism; pectin degradation; 2-dehydro-3-deoxy-D-gluconate from pectin: step 2/5.</text>
</comment>
<dbReference type="RefSeq" id="WP_149122745.1">
    <property type="nucleotide sequence ID" value="NZ_VTFL01000002.1"/>
</dbReference>
<keyword evidence="9" id="KW-0119">Carbohydrate metabolism</keyword>
<evidence type="ECO:0000256" key="2">
    <source>
        <dbReference type="ARBA" id="ARBA00001913"/>
    </source>
</evidence>
<keyword evidence="6" id="KW-0732">Signal</keyword>
<keyword evidence="9" id="KW-0964">Secreted</keyword>
<protein>
    <recommendedName>
        <fullName evidence="4">pectate lyase</fullName>
        <ecNumber evidence="4">4.2.2.2</ecNumber>
    </recommendedName>
</protein>
<keyword evidence="9" id="KW-0624">Polysaccharide degradation</keyword>
<name>A0A7C3KQT4_DICTH</name>
<organism evidence="11">
    <name type="scientific">Dictyoglomus thermophilum</name>
    <dbReference type="NCBI Taxonomy" id="14"/>
    <lineage>
        <taxon>Bacteria</taxon>
        <taxon>Pseudomonadati</taxon>
        <taxon>Dictyoglomota</taxon>
        <taxon>Dictyoglomia</taxon>
        <taxon>Dictyoglomales</taxon>
        <taxon>Dictyoglomaceae</taxon>
        <taxon>Dictyoglomus</taxon>
    </lineage>
</organism>
<evidence type="ECO:0000256" key="1">
    <source>
        <dbReference type="ARBA" id="ARBA00000695"/>
    </source>
</evidence>
<keyword evidence="7" id="KW-0106">Calcium</keyword>
<dbReference type="PANTHER" id="PTHR31683:SF18">
    <property type="entry name" value="PECTATE LYASE 21-RELATED"/>
    <property type="match status" value="1"/>
</dbReference>
<dbReference type="Pfam" id="PF00544">
    <property type="entry name" value="Pectate_lyase_4"/>
    <property type="match status" value="1"/>
</dbReference>
<gene>
    <name evidence="11" type="ORF">ENU78_01950</name>
</gene>
<dbReference type="InterPro" id="IPR011050">
    <property type="entry name" value="Pectin_lyase_fold/virulence"/>
</dbReference>
<evidence type="ECO:0000313" key="11">
    <source>
        <dbReference type="EMBL" id="HGK23202.1"/>
    </source>
</evidence>
<dbReference type="SUPFAM" id="SSF51126">
    <property type="entry name" value="Pectin lyase-like"/>
    <property type="match status" value="1"/>
</dbReference>
<dbReference type="GO" id="GO:0045490">
    <property type="term" value="P:pectin catabolic process"/>
    <property type="evidence" value="ECO:0007669"/>
    <property type="project" value="UniProtKB-UniPathway"/>
</dbReference>
<keyword evidence="5" id="KW-0479">Metal-binding</keyword>